<evidence type="ECO:0000256" key="4">
    <source>
        <dbReference type="ARBA" id="ARBA00022729"/>
    </source>
</evidence>
<keyword evidence="7" id="KW-1185">Reference proteome</keyword>
<dbReference type="CDD" id="cd13585">
    <property type="entry name" value="PBP2_TMBP_like"/>
    <property type="match status" value="1"/>
</dbReference>
<dbReference type="InterPro" id="IPR006059">
    <property type="entry name" value="SBP"/>
</dbReference>
<keyword evidence="4" id="KW-0732">Signal</keyword>
<dbReference type="Gene3D" id="3.40.190.10">
    <property type="entry name" value="Periplasmic binding protein-like II"/>
    <property type="match status" value="1"/>
</dbReference>
<evidence type="ECO:0000313" key="6">
    <source>
        <dbReference type="EMBL" id="QMV43672.1"/>
    </source>
</evidence>
<dbReference type="GO" id="GO:0030313">
    <property type="term" value="C:cell envelope"/>
    <property type="evidence" value="ECO:0007669"/>
    <property type="project" value="UniProtKB-SubCell"/>
</dbReference>
<dbReference type="KEGG" id="cchl:FPL14_22715"/>
<evidence type="ECO:0000313" key="7">
    <source>
        <dbReference type="Proteomes" id="UP000515679"/>
    </source>
</evidence>
<dbReference type="PANTHER" id="PTHR43649">
    <property type="entry name" value="ARABINOSE-BINDING PROTEIN-RELATED"/>
    <property type="match status" value="1"/>
</dbReference>
<name>A0A7G5C388_9BACL</name>
<evidence type="ECO:0000256" key="3">
    <source>
        <dbReference type="ARBA" id="ARBA00022448"/>
    </source>
</evidence>
<dbReference type="PANTHER" id="PTHR43649:SF31">
    <property type="entry name" value="SN-GLYCEROL-3-PHOSPHATE-BINDING PERIPLASMIC PROTEIN UGPB"/>
    <property type="match status" value="1"/>
</dbReference>
<gene>
    <name evidence="6" type="ORF">FPL14_22715</name>
</gene>
<keyword evidence="3" id="KW-0813">Transport</keyword>
<protein>
    <submittedName>
        <fullName evidence="6">Sugar ABC transporter substrate-binding protein</fullName>
    </submittedName>
</protein>
<dbReference type="InterPro" id="IPR050490">
    <property type="entry name" value="Bact_solute-bd_prot1"/>
</dbReference>
<evidence type="ECO:0000256" key="5">
    <source>
        <dbReference type="SAM" id="MobiDB-lite"/>
    </source>
</evidence>
<sequence length="473" mass="52937">MLNLRKHRWLAIVLVLVLVGVTACSSGNKGGNDSSSSSPSEASKPAEESTEAASPAEHVDLTFMYWGSNDEKKAMENMIEAFNKSHPNITVKGEHVPGDYNTKMNTLMAANQLPDVAYLGDGLTNKWGSEGKLLDFSQYYDQYPALQNKLQASYLYTEPGKAVANFTALEVMVLYYNKEIFEEAGIPLPPSEPGKAWTWEEFVTVAKQLTKDKNGKHPGEEGFDAKNIDQYGFSFGSDRGTYGPLLESNGAGILDESGTKYALNSPESVEVFQKLQDLIYTHRVSPDLIQQQNMPDNHVRLQTRKVAMVLDGTWALLDLTNNKKLKWGIGVLPKLKEPKTVILAGTTVVFNSTKHPKEALEFYLYHNNPEQVDLYRTGLWMPTEEKYYTEDEAIKAWTDNEAHPPEFRQAGIEYTKGYAVKSPSTQIKNWPEINSKLAPGLDLIWTNKKTAQEALDELEAQIQPLVQGKYPNE</sequence>
<dbReference type="Pfam" id="PF01547">
    <property type="entry name" value="SBP_bac_1"/>
    <property type="match status" value="1"/>
</dbReference>
<comment type="subcellular location">
    <subcellularLocation>
        <location evidence="1">Cell envelope</location>
    </subcellularLocation>
</comment>
<dbReference type="EMBL" id="CP041969">
    <property type="protein sequence ID" value="QMV43672.1"/>
    <property type="molecule type" value="Genomic_DNA"/>
</dbReference>
<dbReference type="Proteomes" id="UP000515679">
    <property type="component" value="Chromosome"/>
</dbReference>
<feature type="compositionally biased region" description="Low complexity" evidence="5">
    <location>
        <begin position="34"/>
        <end position="43"/>
    </location>
</feature>
<dbReference type="SUPFAM" id="SSF53850">
    <property type="entry name" value="Periplasmic binding protein-like II"/>
    <property type="match status" value="1"/>
</dbReference>
<dbReference type="AlphaFoldDB" id="A0A7G5C388"/>
<evidence type="ECO:0000256" key="1">
    <source>
        <dbReference type="ARBA" id="ARBA00004196"/>
    </source>
</evidence>
<evidence type="ECO:0000256" key="2">
    <source>
        <dbReference type="ARBA" id="ARBA00008520"/>
    </source>
</evidence>
<organism evidence="6 7">
    <name type="scientific">Cohnella cholangitidis</name>
    <dbReference type="NCBI Taxonomy" id="2598458"/>
    <lineage>
        <taxon>Bacteria</taxon>
        <taxon>Bacillati</taxon>
        <taxon>Bacillota</taxon>
        <taxon>Bacilli</taxon>
        <taxon>Bacillales</taxon>
        <taxon>Paenibacillaceae</taxon>
        <taxon>Cohnella</taxon>
    </lineage>
</organism>
<dbReference type="RefSeq" id="WP_182299909.1">
    <property type="nucleotide sequence ID" value="NZ_CP041969.1"/>
</dbReference>
<proteinExistence type="inferred from homology"/>
<feature type="region of interest" description="Disordered" evidence="5">
    <location>
        <begin position="27"/>
        <end position="54"/>
    </location>
</feature>
<comment type="similarity">
    <text evidence="2">Belongs to the bacterial solute-binding protein 1 family.</text>
</comment>
<accession>A0A7G5C388</accession>
<reference evidence="6 7" key="1">
    <citation type="submission" date="2019-07" db="EMBL/GenBank/DDBJ databases">
        <authorList>
            <person name="Kim J.K."/>
            <person name="Cheong H.-M."/>
            <person name="Choi Y."/>
            <person name="Hwang K.J."/>
            <person name="Lee S."/>
            <person name="Choi C."/>
        </authorList>
    </citation>
    <scope>NUCLEOTIDE SEQUENCE [LARGE SCALE GENOMIC DNA]</scope>
    <source>
        <strain evidence="6 7">KS 22</strain>
    </source>
</reference>
<dbReference type="PROSITE" id="PS51257">
    <property type="entry name" value="PROKAR_LIPOPROTEIN"/>
    <property type="match status" value="1"/>
</dbReference>